<dbReference type="GO" id="GO:0008171">
    <property type="term" value="F:O-methyltransferase activity"/>
    <property type="evidence" value="ECO:0007669"/>
    <property type="project" value="InterPro"/>
</dbReference>
<reference evidence="6" key="1">
    <citation type="journal article" date="2020" name="Stud. Mycol.">
        <title>101 Dothideomycetes genomes: a test case for predicting lifestyles and emergence of pathogens.</title>
        <authorList>
            <person name="Haridas S."/>
            <person name="Albert R."/>
            <person name="Binder M."/>
            <person name="Bloem J."/>
            <person name="Labutti K."/>
            <person name="Salamov A."/>
            <person name="Andreopoulos B."/>
            <person name="Baker S."/>
            <person name="Barry K."/>
            <person name="Bills G."/>
            <person name="Bluhm B."/>
            <person name="Cannon C."/>
            <person name="Castanera R."/>
            <person name="Culley D."/>
            <person name="Daum C."/>
            <person name="Ezra D."/>
            <person name="Gonzalez J."/>
            <person name="Henrissat B."/>
            <person name="Kuo A."/>
            <person name="Liang C."/>
            <person name="Lipzen A."/>
            <person name="Lutzoni F."/>
            <person name="Magnuson J."/>
            <person name="Mondo S."/>
            <person name="Nolan M."/>
            <person name="Ohm R."/>
            <person name="Pangilinan J."/>
            <person name="Park H.-J."/>
            <person name="Ramirez L."/>
            <person name="Alfaro M."/>
            <person name="Sun H."/>
            <person name="Tritt A."/>
            <person name="Yoshinaga Y."/>
            <person name="Zwiers L.-H."/>
            <person name="Turgeon B."/>
            <person name="Goodwin S."/>
            <person name="Spatafora J."/>
            <person name="Crous P."/>
            <person name="Grigoriev I."/>
        </authorList>
    </citation>
    <scope>NUCLEOTIDE SEQUENCE</scope>
    <source>
        <strain evidence="6">CBS 121739</strain>
    </source>
</reference>
<keyword evidence="3" id="KW-0949">S-adenosyl-L-methionine</keyword>
<dbReference type="SUPFAM" id="SSF53335">
    <property type="entry name" value="S-adenosyl-L-methionine-dependent methyltransferases"/>
    <property type="match status" value="1"/>
</dbReference>
<keyword evidence="7" id="KW-1185">Reference proteome</keyword>
<evidence type="ECO:0000256" key="3">
    <source>
        <dbReference type="ARBA" id="ARBA00022691"/>
    </source>
</evidence>
<dbReference type="PANTHER" id="PTHR43712">
    <property type="entry name" value="PUTATIVE (AFU_ORTHOLOGUE AFUA_4G14580)-RELATED"/>
    <property type="match status" value="1"/>
</dbReference>
<dbReference type="InterPro" id="IPR016461">
    <property type="entry name" value="COMT-like"/>
</dbReference>
<evidence type="ECO:0000256" key="2">
    <source>
        <dbReference type="ARBA" id="ARBA00022679"/>
    </source>
</evidence>
<feature type="domain" description="O-methyltransferase C-terminal" evidence="5">
    <location>
        <begin position="171"/>
        <end position="376"/>
    </location>
</feature>
<evidence type="ECO:0000256" key="4">
    <source>
        <dbReference type="PIRSR" id="PIRSR005739-1"/>
    </source>
</evidence>
<name>A0A6A6WLR3_9PEZI</name>
<feature type="active site" description="Proton acceptor" evidence="4">
    <location>
        <position position="305"/>
    </location>
</feature>
<keyword evidence="2" id="KW-0808">Transferase</keyword>
<accession>A0A6A6WLR3</accession>
<dbReference type="OrthoDB" id="1535081at2759"/>
<dbReference type="RefSeq" id="XP_033605537.1">
    <property type="nucleotide sequence ID" value="XM_033746310.1"/>
</dbReference>
<evidence type="ECO:0000313" key="6">
    <source>
        <dbReference type="EMBL" id="KAF2763086.1"/>
    </source>
</evidence>
<dbReference type="InterPro" id="IPR001077">
    <property type="entry name" value="COMT_C"/>
</dbReference>
<dbReference type="SUPFAM" id="SSF46785">
    <property type="entry name" value="Winged helix' DNA-binding domain"/>
    <property type="match status" value="1"/>
</dbReference>
<protein>
    <submittedName>
        <fullName evidence="6">O-methyltransferas-like protein</fullName>
    </submittedName>
</protein>
<dbReference type="PANTHER" id="PTHR43712:SF2">
    <property type="entry name" value="O-METHYLTRANSFERASE CICE"/>
    <property type="match status" value="1"/>
</dbReference>
<organism evidence="6 7">
    <name type="scientific">Pseudovirgaria hyperparasitica</name>
    <dbReference type="NCBI Taxonomy" id="470096"/>
    <lineage>
        <taxon>Eukaryota</taxon>
        <taxon>Fungi</taxon>
        <taxon>Dikarya</taxon>
        <taxon>Ascomycota</taxon>
        <taxon>Pezizomycotina</taxon>
        <taxon>Dothideomycetes</taxon>
        <taxon>Dothideomycetes incertae sedis</taxon>
        <taxon>Acrospermales</taxon>
        <taxon>Acrospermaceae</taxon>
        <taxon>Pseudovirgaria</taxon>
    </lineage>
</organism>
<dbReference type="AlphaFoldDB" id="A0A6A6WLR3"/>
<dbReference type="PIRSF" id="PIRSF005739">
    <property type="entry name" value="O-mtase"/>
    <property type="match status" value="1"/>
</dbReference>
<evidence type="ECO:0000256" key="1">
    <source>
        <dbReference type="ARBA" id="ARBA00022603"/>
    </source>
</evidence>
<dbReference type="Pfam" id="PF00891">
    <property type="entry name" value="Methyltransf_2"/>
    <property type="match status" value="1"/>
</dbReference>
<dbReference type="InterPro" id="IPR029063">
    <property type="entry name" value="SAM-dependent_MTases_sf"/>
</dbReference>
<evidence type="ECO:0000259" key="5">
    <source>
        <dbReference type="Pfam" id="PF00891"/>
    </source>
</evidence>
<dbReference type="InterPro" id="IPR036388">
    <property type="entry name" value="WH-like_DNA-bd_sf"/>
</dbReference>
<sequence length="399" mass="44992">MTSMSENANASLVAAAEDFLAAAKAFNGEPMGQMALVKKADKLRYLSEGPRDTIFRQWDTIHLTAAINIVKSTGVLDEIPKKGTITAKELSEAVNLHESVVARSMRILCVQGICDEPEPDIYSHNAKSLVYITAPSKYFFDLILDQDYVFKKLPQYLKDHSTSDLMDLKKSPYAYAYNRMGMSYYEVISDDPVRFEMFNQSIRQMDQQMPVLGMFPFASLKEQVEADTSRPFIVDVGGGLGAPLMSIQKEAPAGFGAKCILQDRKDVLDSIKDEDIPNVEKMEHDFFTPQPVKNAHVYLLRRILHDFYMPVCKDIVRNIASAMGKDSRLLIGDFVVPEKTNVGDDLMVYWMDFSMMVLTGQEKTAKQFAEILEDVGLELVKIWRYPYGAQAVVEAKLKQ</sequence>
<dbReference type="InterPro" id="IPR036390">
    <property type="entry name" value="WH_DNA-bd_sf"/>
</dbReference>
<dbReference type="EMBL" id="ML996565">
    <property type="protein sequence ID" value="KAF2763086.1"/>
    <property type="molecule type" value="Genomic_DNA"/>
</dbReference>
<dbReference type="Proteomes" id="UP000799437">
    <property type="component" value="Unassembled WGS sequence"/>
</dbReference>
<dbReference type="GO" id="GO:0032259">
    <property type="term" value="P:methylation"/>
    <property type="evidence" value="ECO:0007669"/>
    <property type="project" value="UniProtKB-KW"/>
</dbReference>
<dbReference type="GeneID" id="54487364"/>
<dbReference type="PROSITE" id="PS51683">
    <property type="entry name" value="SAM_OMT_II"/>
    <property type="match status" value="1"/>
</dbReference>
<dbReference type="Gene3D" id="3.40.50.150">
    <property type="entry name" value="Vaccinia Virus protein VP39"/>
    <property type="match status" value="1"/>
</dbReference>
<gene>
    <name evidence="6" type="ORF">EJ05DRAFT_495926</name>
</gene>
<dbReference type="Gene3D" id="1.10.10.10">
    <property type="entry name" value="Winged helix-like DNA-binding domain superfamily/Winged helix DNA-binding domain"/>
    <property type="match status" value="1"/>
</dbReference>
<keyword evidence="1" id="KW-0489">Methyltransferase</keyword>
<evidence type="ECO:0000313" key="7">
    <source>
        <dbReference type="Proteomes" id="UP000799437"/>
    </source>
</evidence>
<proteinExistence type="predicted"/>